<dbReference type="Pfam" id="PF00950">
    <property type="entry name" value="ABC-3"/>
    <property type="match status" value="1"/>
</dbReference>
<evidence type="ECO:0000256" key="7">
    <source>
        <dbReference type="SAM" id="Phobius"/>
    </source>
</evidence>
<dbReference type="Gene3D" id="1.10.3470.10">
    <property type="entry name" value="ABC transporter involved in vitamin B12 uptake, BtuC"/>
    <property type="match status" value="1"/>
</dbReference>
<sequence length="339" mass="34845">MITATTSISYPALASSSLQLSFAPSASQLASSASRGALAPLPSFEADWASLLASPFFLRSLIVAVLVGLSAPIIGTYLVQRRLSLLGDGIGHVALTGVALGWVVGNLTEIAGGDTLAIPGAVIASIVGAVIIELVRAKGGASGDVAMALLFYGGIASGVLVISLAGGTTNQLNSYLFGSIAAVSWSDVYLTIALSLLILVFGLGMRRELFSICNDEEFALASGIPVRLLTTCLAVVSALTVSTAMRVVGVLLVSALMIVPVAITQIYARSFSATMGWAMLLGVVMCIAGLVFSYFTAAASGSAIVMGLIILYALAAALRPLVYRRHLQTPQEPADCGHH</sequence>
<dbReference type="SUPFAM" id="SSF81345">
    <property type="entry name" value="ABC transporter involved in vitamin B12 uptake, BtuC"/>
    <property type="match status" value="1"/>
</dbReference>
<protein>
    <submittedName>
        <fullName evidence="8">Metal ABC transporter permease</fullName>
    </submittedName>
</protein>
<feature type="transmembrane region" description="Helical" evidence="7">
    <location>
        <begin position="56"/>
        <end position="78"/>
    </location>
</feature>
<dbReference type="GO" id="GO:0055085">
    <property type="term" value="P:transmembrane transport"/>
    <property type="evidence" value="ECO:0007669"/>
    <property type="project" value="InterPro"/>
</dbReference>
<reference evidence="8" key="1">
    <citation type="submission" date="2022-01" db="EMBL/GenBank/DDBJ databases">
        <title>Collection of gut derived symbiotic bacterial strains cultured from healthy donors.</title>
        <authorList>
            <person name="Lin H."/>
            <person name="Kohout C."/>
            <person name="Waligurski E."/>
            <person name="Pamer E.G."/>
        </authorList>
    </citation>
    <scope>NUCLEOTIDE SEQUENCE</scope>
    <source>
        <strain evidence="8">DFI.7.46</strain>
    </source>
</reference>
<dbReference type="GO" id="GO:0043190">
    <property type="term" value="C:ATP-binding cassette (ABC) transporter complex"/>
    <property type="evidence" value="ECO:0007669"/>
    <property type="project" value="InterPro"/>
</dbReference>
<dbReference type="GO" id="GO:0010043">
    <property type="term" value="P:response to zinc ion"/>
    <property type="evidence" value="ECO:0007669"/>
    <property type="project" value="TreeGrafter"/>
</dbReference>
<keyword evidence="5 7" id="KW-0472">Membrane</keyword>
<organism evidence="8 9">
    <name type="scientific">Varibaculum cambriense</name>
    <dbReference type="NCBI Taxonomy" id="184870"/>
    <lineage>
        <taxon>Bacteria</taxon>
        <taxon>Bacillati</taxon>
        <taxon>Actinomycetota</taxon>
        <taxon>Actinomycetes</taxon>
        <taxon>Actinomycetales</taxon>
        <taxon>Actinomycetaceae</taxon>
        <taxon>Varibaculum</taxon>
    </lineage>
</organism>
<dbReference type="EMBL" id="JAKNHJ010000017">
    <property type="protein sequence ID" value="MCG4618491.1"/>
    <property type="molecule type" value="Genomic_DNA"/>
</dbReference>
<proteinExistence type="inferred from homology"/>
<evidence type="ECO:0000256" key="6">
    <source>
        <dbReference type="RuleBase" id="RU003943"/>
    </source>
</evidence>
<evidence type="ECO:0000256" key="2">
    <source>
        <dbReference type="ARBA" id="ARBA00008034"/>
    </source>
</evidence>
<evidence type="ECO:0000256" key="4">
    <source>
        <dbReference type="ARBA" id="ARBA00022989"/>
    </source>
</evidence>
<feature type="transmembrane region" description="Helical" evidence="7">
    <location>
        <begin position="188"/>
        <end position="206"/>
    </location>
</feature>
<feature type="transmembrane region" description="Helical" evidence="7">
    <location>
        <begin position="116"/>
        <end position="135"/>
    </location>
</feature>
<dbReference type="Proteomes" id="UP001200537">
    <property type="component" value="Unassembled WGS sequence"/>
</dbReference>
<keyword evidence="6" id="KW-0813">Transport</keyword>
<dbReference type="RefSeq" id="WP_024058442.1">
    <property type="nucleotide sequence ID" value="NZ_JAGZVZ010000003.1"/>
</dbReference>
<evidence type="ECO:0000256" key="1">
    <source>
        <dbReference type="ARBA" id="ARBA00004141"/>
    </source>
</evidence>
<keyword evidence="4 7" id="KW-1133">Transmembrane helix</keyword>
<feature type="transmembrane region" description="Helical" evidence="7">
    <location>
        <begin position="303"/>
        <end position="322"/>
    </location>
</feature>
<feature type="transmembrane region" description="Helical" evidence="7">
    <location>
        <begin position="247"/>
        <end position="268"/>
    </location>
</feature>
<evidence type="ECO:0000313" key="8">
    <source>
        <dbReference type="EMBL" id="MCG4618491.1"/>
    </source>
</evidence>
<comment type="subcellular location">
    <subcellularLocation>
        <location evidence="6">Cell membrane</location>
        <topology evidence="6">Multi-pass membrane protein</topology>
    </subcellularLocation>
    <subcellularLocation>
        <location evidence="1">Membrane</location>
        <topology evidence="1">Multi-pass membrane protein</topology>
    </subcellularLocation>
</comment>
<dbReference type="PANTHER" id="PTHR30477:SF0">
    <property type="entry name" value="METAL TRANSPORT SYSTEM MEMBRANE PROTEIN TM_0125-RELATED"/>
    <property type="match status" value="1"/>
</dbReference>
<evidence type="ECO:0000313" key="9">
    <source>
        <dbReference type="Proteomes" id="UP001200537"/>
    </source>
</evidence>
<feature type="transmembrane region" description="Helical" evidence="7">
    <location>
        <begin position="147"/>
        <end position="168"/>
    </location>
</feature>
<feature type="transmembrane region" description="Helical" evidence="7">
    <location>
        <begin position="275"/>
        <end position="297"/>
    </location>
</feature>
<name>A0AAJ1BCZ0_9ACTO</name>
<dbReference type="InterPro" id="IPR001626">
    <property type="entry name" value="ABC_TroCD"/>
</dbReference>
<comment type="caution">
    <text evidence="8">The sequence shown here is derived from an EMBL/GenBank/DDBJ whole genome shotgun (WGS) entry which is preliminary data.</text>
</comment>
<dbReference type="AlphaFoldDB" id="A0AAJ1BCZ0"/>
<evidence type="ECO:0000256" key="3">
    <source>
        <dbReference type="ARBA" id="ARBA00022692"/>
    </source>
</evidence>
<feature type="transmembrane region" description="Helical" evidence="7">
    <location>
        <begin position="218"/>
        <end position="241"/>
    </location>
</feature>
<dbReference type="CDD" id="cd06550">
    <property type="entry name" value="TM_ABC_iron-siderophores_like"/>
    <property type="match status" value="1"/>
</dbReference>
<dbReference type="PANTHER" id="PTHR30477">
    <property type="entry name" value="ABC-TRANSPORTER METAL-BINDING PROTEIN"/>
    <property type="match status" value="1"/>
</dbReference>
<evidence type="ECO:0000256" key="5">
    <source>
        <dbReference type="ARBA" id="ARBA00023136"/>
    </source>
</evidence>
<dbReference type="InterPro" id="IPR037294">
    <property type="entry name" value="ABC_BtuC-like"/>
</dbReference>
<gene>
    <name evidence="8" type="ORF">L0M99_08325</name>
</gene>
<feature type="transmembrane region" description="Helical" evidence="7">
    <location>
        <begin position="85"/>
        <end position="104"/>
    </location>
</feature>
<comment type="similarity">
    <text evidence="2 6">Belongs to the ABC-3 integral membrane protein family.</text>
</comment>
<accession>A0AAJ1BCZ0</accession>
<keyword evidence="3 6" id="KW-0812">Transmembrane</keyword>